<evidence type="ECO:0000256" key="2">
    <source>
        <dbReference type="ARBA" id="ARBA00002632"/>
    </source>
</evidence>
<name>A0A1C0ZSR7_9BACL</name>
<dbReference type="GO" id="GO:0005524">
    <property type="term" value="F:ATP binding"/>
    <property type="evidence" value="ECO:0007669"/>
    <property type="project" value="UniProtKB-UniRule"/>
</dbReference>
<dbReference type="InterPro" id="IPR002891">
    <property type="entry name" value="APS"/>
</dbReference>
<dbReference type="GO" id="GO:0000103">
    <property type="term" value="P:sulfate assimilation"/>
    <property type="evidence" value="ECO:0007669"/>
    <property type="project" value="UniProtKB-UniRule"/>
</dbReference>
<dbReference type="InterPro" id="IPR059117">
    <property type="entry name" value="APS_kinase_dom"/>
</dbReference>
<dbReference type="PANTHER" id="PTHR11055">
    <property type="entry name" value="BIFUNCTIONAL 3'-PHOSPHOADENOSINE 5'-PHOSPHOSULFATE SYNTHASE"/>
    <property type="match status" value="1"/>
</dbReference>
<keyword evidence="6 9" id="KW-0547">Nucleotide-binding</keyword>
<evidence type="ECO:0000256" key="8">
    <source>
        <dbReference type="ARBA" id="ARBA00022840"/>
    </source>
</evidence>
<dbReference type="GO" id="GO:0004020">
    <property type="term" value="F:adenylylsulfate kinase activity"/>
    <property type="evidence" value="ECO:0007669"/>
    <property type="project" value="UniProtKB-UniRule"/>
</dbReference>
<dbReference type="Gene3D" id="3.40.50.300">
    <property type="entry name" value="P-loop containing nucleotide triphosphate hydrolases"/>
    <property type="match status" value="1"/>
</dbReference>
<protein>
    <recommendedName>
        <fullName evidence="9 10">Adenylyl-sulfate kinase</fullName>
        <ecNumber evidence="9 10">2.7.1.25</ecNumber>
    </recommendedName>
    <alternativeName>
        <fullName evidence="9">APS kinase</fullName>
    </alternativeName>
    <alternativeName>
        <fullName evidence="9">ATP adenosine-5'-phosphosulfate 3'-phosphotransferase</fullName>
    </alternativeName>
    <alternativeName>
        <fullName evidence="9">Adenosine-5'-phosphosulfate kinase</fullName>
    </alternativeName>
</protein>
<keyword evidence="9" id="KW-0597">Phosphoprotein</keyword>
<keyword evidence="5 9" id="KW-0808">Transferase</keyword>
<dbReference type="NCBIfam" id="TIGR00455">
    <property type="entry name" value="apsK"/>
    <property type="match status" value="1"/>
</dbReference>
<reference evidence="13" key="1">
    <citation type="submission" date="2016-05" db="EMBL/GenBank/DDBJ databases">
        <title>Paenibacillus oryzae. sp. nov., isolated from the rice root.</title>
        <authorList>
            <person name="Zhang J."/>
            <person name="Zhang X."/>
        </authorList>
    </citation>
    <scope>NUCLEOTIDE SEQUENCE [LARGE SCALE GENOMIC DNA]</scope>
    <source>
        <strain evidence="13">KCTC13222</strain>
    </source>
</reference>
<dbReference type="EMBL" id="LYPC01000028">
    <property type="protein sequence ID" value="OCT11120.1"/>
    <property type="molecule type" value="Genomic_DNA"/>
</dbReference>
<evidence type="ECO:0000259" key="11">
    <source>
        <dbReference type="Pfam" id="PF01583"/>
    </source>
</evidence>
<organism evidence="12 13">
    <name type="scientific">Paenibacillus pectinilyticus</name>
    <dbReference type="NCBI Taxonomy" id="512399"/>
    <lineage>
        <taxon>Bacteria</taxon>
        <taxon>Bacillati</taxon>
        <taxon>Bacillota</taxon>
        <taxon>Bacilli</taxon>
        <taxon>Bacillales</taxon>
        <taxon>Paenibacillaceae</taxon>
        <taxon>Paenibacillus</taxon>
    </lineage>
</organism>
<dbReference type="STRING" id="512399.A8709_05375"/>
<evidence type="ECO:0000256" key="4">
    <source>
        <dbReference type="ARBA" id="ARBA00007008"/>
    </source>
</evidence>
<dbReference type="FunFam" id="3.40.50.300:FF:000212">
    <property type="entry name" value="Adenylyl-sulfate kinase"/>
    <property type="match status" value="1"/>
</dbReference>
<dbReference type="SUPFAM" id="SSF52540">
    <property type="entry name" value="P-loop containing nucleoside triphosphate hydrolases"/>
    <property type="match status" value="1"/>
</dbReference>
<evidence type="ECO:0000256" key="1">
    <source>
        <dbReference type="ARBA" id="ARBA00001823"/>
    </source>
</evidence>
<feature type="active site" description="Phosphoserine intermediate" evidence="9">
    <location>
        <position position="106"/>
    </location>
</feature>
<comment type="pathway">
    <text evidence="3 9 10">Sulfur metabolism; hydrogen sulfide biosynthesis; sulfite from sulfate: step 2/3.</text>
</comment>
<feature type="binding site" evidence="9">
    <location>
        <begin position="32"/>
        <end position="39"/>
    </location>
    <ligand>
        <name>ATP</name>
        <dbReference type="ChEBI" id="CHEBI:30616"/>
    </ligand>
</feature>
<dbReference type="PANTHER" id="PTHR11055:SF1">
    <property type="entry name" value="PAPS SYNTHETASE, ISOFORM D"/>
    <property type="match status" value="1"/>
</dbReference>
<evidence type="ECO:0000256" key="7">
    <source>
        <dbReference type="ARBA" id="ARBA00022777"/>
    </source>
</evidence>
<dbReference type="EC" id="2.7.1.25" evidence="9 10"/>
<dbReference type="GO" id="GO:0070814">
    <property type="term" value="P:hydrogen sulfide biosynthetic process"/>
    <property type="evidence" value="ECO:0007669"/>
    <property type="project" value="UniProtKB-UniRule"/>
</dbReference>
<dbReference type="AlphaFoldDB" id="A0A1C0ZSR7"/>
<feature type="domain" description="APS kinase" evidence="11">
    <location>
        <begin position="24"/>
        <end position="174"/>
    </location>
</feature>
<keyword evidence="13" id="KW-1185">Reference proteome</keyword>
<dbReference type="InterPro" id="IPR027417">
    <property type="entry name" value="P-loop_NTPase"/>
</dbReference>
<dbReference type="Pfam" id="PF01583">
    <property type="entry name" value="APS_kinase"/>
    <property type="match status" value="1"/>
</dbReference>
<dbReference type="HAMAP" id="MF_00065">
    <property type="entry name" value="Adenylyl_sulf_kinase"/>
    <property type="match status" value="1"/>
</dbReference>
<gene>
    <name evidence="9" type="primary">cysC</name>
    <name evidence="12" type="ORF">A8709_05375</name>
</gene>
<keyword evidence="8 9" id="KW-0067">ATP-binding</keyword>
<evidence type="ECO:0000313" key="13">
    <source>
        <dbReference type="Proteomes" id="UP000093309"/>
    </source>
</evidence>
<evidence type="ECO:0000256" key="10">
    <source>
        <dbReference type="RuleBase" id="RU004347"/>
    </source>
</evidence>
<comment type="catalytic activity">
    <reaction evidence="1 9 10">
        <text>adenosine 5'-phosphosulfate + ATP = 3'-phosphoadenylyl sulfate + ADP + H(+)</text>
        <dbReference type="Rhea" id="RHEA:24152"/>
        <dbReference type="ChEBI" id="CHEBI:15378"/>
        <dbReference type="ChEBI" id="CHEBI:30616"/>
        <dbReference type="ChEBI" id="CHEBI:58243"/>
        <dbReference type="ChEBI" id="CHEBI:58339"/>
        <dbReference type="ChEBI" id="CHEBI:456216"/>
        <dbReference type="EC" id="2.7.1.25"/>
    </reaction>
</comment>
<sequence>MHNNLTLQSSTINKQDRRELNQHKSCVLWFTGLSGSGKSALANEVEKLLYTKGIRTYILDGDNIRLGLNKNLSFSAEDRKENIRRIGEVSKLFVDAGILVLTAFISPYESDRQMARNLFSVGEFIEIYVNCSLEVCEKRDPKGLYKKARNGEIKDFTGISAPYETPSSPELSIDTEKYTLKETAESIIAYLIQQSVLK</sequence>
<comment type="caution">
    <text evidence="12">The sequence shown here is derived from an EMBL/GenBank/DDBJ whole genome shotgun (WGS) entry which is preliminary data.</text>
</comment>
<evidence type="ECO:0000256" key="9">
    <source>
        <dbReference type="HAMAP-Rule" id="MF_00065"/>
    </source>
</evidence>
<keyword evidence="7 9" id="KW-0418">Kinase</keyword>
<comment type="similarity">
    <text evidence="4 9 10">Belongs to the APS kinase family.</text>
</comment>
<dbReference type="UniPathway" id="UPA00140">
    <property type="reaction ID" value="UER00205"/>
</dbReference>
<evidence type="ECO:0000313" key="12">
    <source>
        <dbReference type="EMBL" id="OCT11120.1"/>
    </source>
</evidence>
<accession>A0A1C0ZSR7</accession>
<dbReference type="CDD" id="cd02027">
    <property type="entry name" value="APSK"/>
    <property type="match status" value="1"/>
</dbReference>
<dbReference type="Proteomes" id="UP000093309">
    <property type="component" value="Unassembled WGS sequence"/>
</dbReference>
<evidence type="ECO:0000256" key="5">
    <source>
        <dbReference type="ARBA" id="ARBA00022679"/>
    </source>
</evidence>
<evidence type="ECO:0000256" key="3">
    <source>
        <dbReference type="ARBA" id="ARBA00004806"/>
    </source>
</evidence>
<dbReference type="RefSeq" id="WP_065857864.1">
    <property type="nucleotide sequence ID" value="NZ_LYPC01000028.1"/>
</dbReference>
<dbReference type="NCBIfam" id="NF003013">
    <property type="entry name" value="PRK03846.1"/>
    <property type="match status" value="1"/>
</dbReference>
<evidence type="ECO:0000256" key="6">
    <source>
        <dbReference type="ARBA" id="ARBA00022741"/>
    </source>
</evidence>
<comment type="function">
    <text evidence="2 9 10">Catalyzes the synthesis of activated sulfate.</text>
</comment>
<proteinExistence type="inferred from homology"/>